<dbReference type="EMBL" id="BAABEX010000026">
    <property type="protein sequence ID" value="GAA4426673.1"/>
    <property type="molecule type" value="Genomic_DNA"/>
</dbReference>
<name>A0ABP8LE41_9BURK</name>
<dbReference type="CDD" id="cd11743">
    <property type="entry name" value="Cthe_2751_like"/>
    <property type="match status" value="1"/>
</dbReference>
<reference evidence="3" key="1">
    <citation type="journal article" date="2019" name="Int. J. Syst. Evol. Microbiol.">
        <title>The Global Catalogue of Microorganisms (GCM) 10K type strain sequencing project: providing services to taxonomists for standard genome sequencing and annotation.</title>
        <authorList>
            <consortium name="The Broad Institute Genomics Platform"/>
            <consortium name="The Broad Institute Genome Sequencing Center for Infectious Disease"/>
            <person name="Wu L."/>
            <person name="Ma J."/>
        </authorList>
    </citation>
    <scope>NUCLEOTIDE SEQUENCE [LARGE SCALE GENOMIC DNA]</scope>
    <source>
        <strain evidence="3">JCM 31890</strain>
    </source>
</reference>
<protein>
    <recommendedName>
        <fullName evidence="1">DUF5071 domain-containing protein</fullName>
    </recommendedName>
</protein>
<dbReference type="Proteomes" id="UP001501788">
    <property type="component" value="Unassembled WGS sequence"/>
</dbReference>
<evidence type="ECO:0000313" key="3">
    <source>
        <dbReference type="Proteomes" id="UP001501788"/>
    </source>
</evidence>
<keyword evidence="3" id="KW-1185">Reference proteome</keyword>
<dbReference type="InterPro" id="IPR031837">
    <property type="entry name" value="DUF5071"/>
</dbReference>
<dbReference type="Pfam" id="PF16804">
    <property type="entry name" value="DUF5071"/>
    <property type="match status" value="1"/>
</dbReference>
<evidence type="ECO:0000313" key="2">
    <source>
        <dbReference type="EMBL" id="GAA4426673.1"/>
    </source>
</evidence>
<organism evidence="2 3">
    <name type="scientific">Acidovorax lacteus</name>
    <dbReference type="NCBI Taxonomy" id="1924988"/>
    <lineage>
        <taxon>Bacteria</taxon>
        <taxon>Pseudomonadati</taxon>
        <taxon>Pseudomonadota</taxon>
        <taxon>Betaproteobacteria</taxon>
        <taxon>Burkholderiales</taxon>
        <taxon>Comamonadaceae</taxon>
        <taxon>Acidovorax</taxon>
    </lineage>
</organism>
<gene>
    <name evidence="2" type="ORF">GCM10023090_22910</name>
</gene>
<accession>A0ABP8LE41</accession>
<dbReference type="InterPro" id="IPR038692">
    <property type="entry name" value="Cthe_2751_sf"/>
</dbReference>
<sequence length="135" mass="14548">MSADLAALVPNTKFETDKAEALVRLGFPAVEPVIPQILEWLQDLNWPVGVVFQPFLAGIGGPLAPYVRTVLQGQDDSWKYSLLSVVVDQSPALALALRQDLVRVATSPSSGEVKEEVDQVAIEILRALNRGAAEA</sequence>
<dbReference type="Gene3D" id="1.25.40.750">
    <property type="entry name" value="Domain of unknown function DUF5071"/>
    <property type="match status" value="1"/>
</dbReference>
<feature type="domain" description="DUF5071" evidence="1">
    <location>
        <begin position="8"/>
        <end position="125"/>
    </location>
</feature>
<evidence type="ECO:0000259" key="1">
    <source>
        <dbReference type="Pfam" id="PF16804"/>
    </source>
</evidence>
<proteinExistence type="predicted"/>
<comment type="caution">
    <text evidence="2">The sequence shown here is derived from an EMBL/GenBank/DDBJ whole genome shotgun (WGS) entry which is preliminary data.</text>
</comment>
<dbReference type="RefSeq" id="WP_345065056.1">
    <property type="nucleotide sequence ID" value="NZ_BAABEX010000026.1"/>
</dbReference>